<dbReference type="Proteomes" id="UP000724874">
    <property type="component" value="Unassembled WGS sequence"/>
</dbReference>
<keyword evidence="2" id="KW-1185">Reference proteome</keyword>
<evidence type="ECO:0000313" key="1">
    <source>
        <dbReference type="EMBL" id="KAF8902565.1"/>
    </source>
</evidence>
<reference evidence="1" key="1">
    <citation type="submission" date="2020-11" db="EMBL/GenBank/DDBJ databases">
        <authorList>
            <consortium name="DOE Joint Genome Institute"/>
            <person name="Ahrendt S."/>
            <person name="Riley R."/>
            <person name="Andreopoulos W."/>
            <person name="LaButti K."/>
            <person name="Pangilinan J."/>
            <person name="Ruiz-duenas F.J."/>
            <person name="Barrasa J.M."/>
            <person name="Sanchez-Garcia M."/>
            <person name="Camarero S."/>
            <person name="Miyauchi S."/>
            <person name="Serrano A."/>
            <person name="Linde D."/>
            <person name="Babiker R."/>
            <person name="Drula E."/>
            <person name="Ayuso-Fernandez I."/>
            <person name="Pacheco R."/>
            <person name="Padilla G."/>
            <person name="Ferreira P."/>
            <person name="Barriuso J."/>
            <person name="Kellner H."/>
            <person name="Castanera R."/>
            <person name="Alfaro M."/>
            <person name="Ramirez L."/>
            <person name="Pisabarro A.G."/>
            <person name="Kuo A."/>
            <person name="Tritt A."/>
            <person name="Lipzen A."/>
            <person name="He G."/>
            <person name="Yan M."/>
            <person name="Ng V."/>
            <person name="Cullen D."/>
            <person name="Martin F."/>
            <person name="Rosso M.-N."/>
            <person name="Henrissat B."/>
            <person name="Hibbett D."/>
            <person name="Martinez A.T."/>
            <person name="Grigoriev I.V."/>
        </authorList>
    </citation>
    <scope>NUCLEOTIDE SEQUENCE</scope>
    <source>
        <strain evidence="1">AH 44721</strain>
    </source>
</reference>
<organism evidence="1 2">
    <name type="scientific">Gymnopilus junonius</name>
    <name type="common">Spectacular rustgill mushroom</name>
    <name type="synonym">Gymnopilus spectabilis subsp. junonius</name>
    <dbReference type="NCBI Taxonomy" id="109634"/>
    <lineage>
        <taxon>Eukaryota</taxon>
        <taxon>Fungi</taxon>
        <taxon>Dikarya</taxon>
        <taxon>Basidiomycota</taxon>
        <taxon>Agaricomycotina</taxon>
        <taxon>Agaricomycetes</taxon>
        <taxon>Agaricomycetidae</taxon>
        <taxon>Agaricales</taxon>
        <taxon>Agaricineae</taxon>
        <taxon>Hymenogastraceae</taxon>
        <taxon>Gymnopilus</taxon>
    </lineage>
</organism>
<proteinExistence type="predicted"/>
<accession>A0A9P5NRH8</accession>
<name>A0A9P5NRH8_GYMJU</name>
<dbReference type="EMBL" id="JADNYJ010000035">
    <property type="protein sequence ID" value="KAF8902565.1"/>
    <property type="molecule type" value="Genomic_DNA"/>
</dbReference>
<evidence type="ECO:0000313" key="2">
    <source>
        <dbReference type="Proteomes" id="UP000724874"/>
    </source>
</evidence>
<dbReference type="AlphaFoldDB" id="A0A9P5NRH8"/>
<gene>
    <name evidence="1" type="ORF">CPB84DRAFT_1775699</name>
</gene>
<dbReference type="Gene3D" id="1.20.120.1630">
    <property type="match status" value="1"/>
</dbReference>
<protein>
    <submittedName>
        <fullName evidence="1">Uncharacterized protein</fullName>
    </submittedName>
</protein>
<comment type="caution">
    <text evidence="1">The sequence shown here is derived from an EMBL/GenBank/DDBJ whole genome shotgun (WGS) entry which is preliminary data.</text>
</comment>
<sequence>MKDEVVESTKIDKRGVRRVRFTIATYATSRYALVAAAEIAAIFAVTHPTSPISQKILPFSDYHWSYAYVRHPATRMLLANIGWFCGMAEGSWIRESDFAGFYAVFAILATMSKEDRALREKFGRKWT</sequence>
<feature type="non-terminal residue" evidence="1">
    <location>
        <position position="127"/>
    </location>
</feature>